<feature type="region of interest" description="Disordered" evidence="7">
    <location>
        <begin position="1"/>
        <end position="20"/>
    </location>
</feature>
<dbReference type="AlphaFoldDB" id="A0AAW0GM02"/>
<dbReference type="PRINTS" id="PR00318">
    <property type="entry name" value="GPROTEINA"/>
</dbReference>
<name>A0AAW0GM02_9APHY</name>
<keyword evidence="1 6" id="KW-0479">Metal-binding</keyword>
<evidence type="ECO:0000256" key="6">
    <source>
        <dbReference type="PIRSR" id="PIRSR601019-2"/>
    </source>
</evidence>
<evidence type="ECO:0000256" key="7">
    <source>
        <dbReference type="SAM" id="MobiDB-lite"/>
    </source>
</evidence>
<dbReference type="PANTHER" id="PTHR10218:SF360">
    <property type="entry name" value="GUANINE NUCLEOTIDE-BINDING PROTEIN SUBUNIT ALPHA HOMOLOG"/>
    <property type="match status" value="1"/>
</dbReference>
<gene>
    <name evidence="8" type="ORF">QCA50_003739</name>
</gene>
<dbReference type="Proteomes" id="UP001385951">
    <property type="component" value="Unassembled WGS sequence"/>
</dbReference>
<feature type="compositionally biased region" description="Low complexity" evidence="7">
    <location>
        <begin position="136"/>
        <end position="148"/>
    </location>
</feature>
<reference evidence="8 9" key="1">
    <citation type="submission" date="2022-09" db="EMBL/GenBank/DDBJ databases">
        <authorList>
            <person name="Palmer J.M."/>
        </authorList>
    </citation>
    <scope>NUCLEOTIDE SEQUENCE [LARGE SCALE GENOMIC DNA]</scope>
    <source>
        <strain evidence="8 9">DSM 7382</strain>
    </source>
</reference>
<dbReference type="SUPFAM" id="SSF52540">
    <property type="entry name" value="P-loop containing nucleoside triphosphate hydrolases"/>
    <property type="match status" value="1"/>
</dbReference>
<protein>
    <submittedName>
        <fullName evidence="8">Uncharacterized protein</fullName>
    </submittedName>
</protein>
<dbReference type="GO" id="GO:0046872">
    <property type="term" value="F:metal ion binding"/>
    <property type="evidence" value="ECO:0007669"/>
    <property type="project" value="UniProtKB-KW"/>
</dbReference>
<keyword evidence="6" id="KW-0460">Magnesium</keyword>
<feature type="binding site" evidence="6">
    <location>
        <position position="293"/>
    </location>
    <ligand>
        <name>Mg(2+)</name>
        <dbReference type="ChEBI" id="CHEBI:18420"/>
    </ligand>
</feature>
<proteinExistence type="predicted"/>
<accession>A0AAW0GM02</accession>
<dbReference type="PROSITE" id="PS51882">
    <property type="entry name" value="G_ALPHA"/>
    <property type="match status" value="1"/>
</dbReference>
<dbReference type="EMBL" id="JASBNA010000004">
    <property type="protein sequence ID" value="KAK7692120.1"/>
    <property type="molecule type" value="Genomic_DNA"/>
</dbReference>
<keyword evidence="3 5" id="KW-0342">GTP-binding</keyword>
<keyword evidence="4" id="KW-0807">Transducer</keyword>
<feature type="compositionally biased region" description="Pro residues" evidence="7">
    <location>
        <begin position="101"/>
        <end position="117"/>
    </location>
</feature>
<evidence type="ECO:0000256" key="2">
    <source>
        <dbReference type="ARBA" id="ARBA00022741"/>
    </source>
</evidence>
<dbReference type="Pfam" id="PF00503">
    <property type="entry name" value="G-alpha"/>
    <property type="match status" value="2"/>
</dbReference>
<feature type="region of interest" description="Disordered" evidence="7">
    <location>
        <begin position="100"/>
        <end position="148"/>
    </location>
</feature>
<evidence type="ECO:0000313" key="8">
    <source>
        <dbReference type="EMBL" id="KAK7692120.1"/>
    </source>
</evidence>
<keyword evidence="9" id="KW-1185">Reference proteome</keyword>
<dbReference type="Gene3D" id="3.40.50.300">
    <property type="entry name" value="P-loop containing nucleotide triphosphate hydrolases"/>
    <property type="match status" value="3"/>
</dbReference>
<dbReference type="InterPro" id="IPR001019">
    <property type="entry name" value="Gprotein_alpha_su"/>
</dbReference>
<dbReference type="GO" id="GO:0001664">
    <property type="term" value="F:G protein-coupled receptor binding"/>
    <property type="evidence" value="ECO:0007669"/>
    <property type="project" value="TreeGrafter"/>
</dbReference>
<evidence type="ECO:0000256" key="4">
    <source>
        <dbReference type="ARBA" id="ARBA00023224"/>
    </source>
</evidence>
<feature type="binding site" evidence="5">
    <location>
        <begin position="287"/>
        <end position="293"/>
    </location>
    <ligand>
        <name>GTP</name>
        <dbReference type="ChEBI" id="CHEBI:37565"/>
    </ligand>
</feature>
<evidence type="ECO:0000256" key="5">
    <source>
        <dbReference type="PIRSR" id="PIRSR601019-1"/>
    </source>
</evidence>
<dbReference type="InterPro" id="IPR011025">
    <property type="entry name" value="GproteinA_insert"/>
</dbReference>
<feature type="binding site" evidence="5">
    <location>
        <begin position="415"/>
        <end position="418"/>
    </location>
    <ligand>
        <name>GTP</name>
        <dbReference type="ChEBI" id="CHEBI:37565"/>
    </ligand>
</feature>
<dbReference type="GO" id="GO:0007188">
    <property type="term" value="P:adenylate cyclase-modulating G protein-coupled receptor signaling pathway"/>
    <property type="evidence" value="ECO:0007669"/>
    <property type="project" value="TreeGrafter"/>
</dbReference>
<comment type="caution">
    <text evidence="8">The sequence shown here is derived from an EMBL/GenBank/DDBJ whole genome shotgun (WGS) entry which is preliminary data.</text>
</comment>
<dbReference type="GO" id="GO:0005525">
    <property type="term" value="F:GTP binding"/>
    <property type="evidence" value="ECO:0007669"/>
    <property type="project" value="UniProtKB-KW"/>
</dbReference>
<organism evidence="8 9">
    <name type="scientific">Cerrena zonata</name>
    <dbReference type="NCBI Taxonomy" id="2478898"/>
    <lineage>
        <taxon>Eukaryota</taxon>
        <taxon>Fungi</taxon>
        <taxon>Dikarya</taxon>
        <taxon>Basidiomycota</taxon>
        <taxon>Agaricomycotina</taxon>
        <taxon>Agaricomycetes</taxon>
        <taxon>Polyporales</taxon>
        <taxon>Cerrenaceae</taxon>
        <taxon>Cerrena</taxon>
    </lineage>
</organism>
<dbReference type="Gene3D" id="1.10.400.10">
    <property type="entry name" value="GI Alpha 1, domain 2-like"/>
    <property type="match status" value="1"/>
</dbReference>
<dbReference type="InterPro" id="IPR027417">
    <property type="entry name" value="P-loop_NTPase"/>
</dbReference>
<evidence type="ECO:0000256" key="3">
    <source>
        <dbReference type="ARBA" id="ARBA00023134"/>
    </source>
</evidence>
<dbReference type="FunFam" id="3.40.50.300:FF:000692">
    <property type="entry name" value="Guanine nucleotide-binding protein subunit alpha"/>
    <property type="match status" value="1"/>
</dbReference>
<dbReference type="GO" id="GO:0005737">
    <property type="term" value="C:cytoplasm"/>
    <property type="evidence" value="ECO:0007669"/>
    <property type="project" value="TreeGrafter"/>
</dbReference>
<evidence type="ECO:0000256" key="1">
    <source>
        <dbReference type="ARBA" id="ARBA00022723"/>
    </source>
</evidence>
<dbReference type="SUPFAM" id="SSF47895">
    <property type="entry name" value="Transducin (alpha subunit), insertion domain"/>
    <property type="match status" value="1"/>
</dbReference>
<dbReference type="SMART" id="SM00275">
    <property type="entry name" value="G_alpha"/>
    <property type="match status" value="1"/>
</dbReference>
<evidence type="ECO:0000313" key="9">
    <source>
        <dbReference type="Proteomes" id="UP001385951"/>
    </source>
</evidence>
<dbReference type="GO" id="GO:0003924">
    <property type="term" value="F:GTPase activity"/>
    <property type="evidence" value="ECO:0007669"/>
    <property type="project" value="InterPro"/>
</dbReference>
<keyword evidence="2 5" id="KW-0547">Nucleotide-binding</keyword>
<dbReference type="GO" id="GO:0031683">
    <property type="term" value="F:G-protein beta/gamma-subunit complex binding"/>
    <property type="evidence" value="ECO:0007669"/>
    <property type="project" value="InterPro"/>
</dbReference>
<sequence length="504" mass="56501">MGSKSKSHTNADAARISNAIDEELKQERELRRRRGQKEIKVMLLGQAESGKSTLQKQFQLYYSAQSLDRERPSWRPIVYFNILKALRMILDELDFQYPQAVQPPSPTGSPPYSPIPPSTASSAGNVFSFTPPPSKLPSQSSSFSGHSSMPTPESSWFPELAYLRNKVLPLVASEEALASELSGGITVTGGRKGVYVRSGWQALVTPNRAWPLTEILATSARQTAVTNIVAKTLGANQNEIFRLWQHPAVQSLVRTNKLRLEESASFFLDEIHRISEPDYTPSTDDVLHVRLQTLGVTEHSFDIMMGGRQFNWLLYDVGGAVRVLSKPLSRALAHHQNIPREDRQVDTLRDDDFHTVNTSPSGMPTAIIFLAPISAYDQYLEEDPRTNRIDDSLQLFSTIVSNKLMVKAALVLMLNKTDLLRQKLAAGIKVRKYISSYGDRPNTYDEVSEYFRAHFIQTQKRKDPTRRSLYVHFTSMLDVKATQAIIVNVGEAIMRSHLSSIGLA</sequence>
<dbReference type="GO" id="GO:0005834">
    <property type="term" value="C:heterotrimeric G-protein complex"/>
    <property type="evidence" value="ECO:0007669"/>
    <property type="project" value="TreeGrafter"/>
</dbReference>
<dbReference type="PANTHER" id="PTHR10218">
    <property type="entry name" value="GTP-BINDING PROTEIN ALPHA SUBUNIT"/>
    <property type="match status" value="1"/>
</dbReference>